<name>A0A6J6LIP7_9ZZZZ</name>
<dbReference type="Pfam" id="PF04417">
    <property type="entry name" value="DUF501"/>
    <property type="match status" value="1"/>
</dbReference>
<dbReference type="EMBL" id="CAEZWR010000043">
    <property type="protein sequence ID" value="CAB4660499.1"/>
    <property type="molecule type" value="Genomic_DNA"/>
</dbReference>
<dbReference type="SUPFAM" id="SSF53067">
    <property type="entry name" value="Actin-like ATPase domain"/>
    <property type="match status" value="2"/>
</dbReference>
<accession>A0A6J6LIP7</accession>
<feature type="domain" description="Ppx/GppA phosphatase N-terminal" evidence="1">
    <location>
        <begin position="176"/>
        <end position="466"/>
    </location>
</feature>
<dbReference type="Gene3D" id="3.30.420.40">
    <property type="match status" value="1"/>
</dbReference>
<dbReference type="Gene3D" id="3.30.420.150">
    <property type="entry name" value="Exopolyphosphatase. Domain 2"/>
    <property type="match status" value="1"/>
</dbReference>
<dbReference type="Pfam" id="PF02541">
    <property type="entry name" value="Ppx-GppA"/>
    <property type="match status" value="1"/>
</dbReference>
<dbReference type="PANTHER" id="PTHR30005">
    <property type="entry name" value="EXOPOLYPHOSPHATASE"/>
    <property type="match status" value="1"/>
</dbReference>
<dbReference type="AlphaFoldDB" id="A0A6J6LIP7"/>
<sequence length="470" mass="50177">MLPDDLRIIESQLGRAPRGVVDIAHRCACGAPDVVRTEPRLSDGTPFPTSYYLTCPRLASAIGTLESQGVMREMEARLHTDHDLAAQYRKAHEHYLIKREELGHVEEIAGISAGGMPDRVKCLHVLAGHALAAGPGVNPLGDEVLKLVGQYWKGSSCAPGPVAAIDCGTNSIRILIADVDEHGTLIEHAREMRIVRLGEGVDSTGEFSQAALERTFAACDEYKTFIDAYGVKSVRFVATSASRDVSNRAAFVQGVHQRLGVTPEVITGNEEAELSFLGAVRGLQNLRSPVLVVDIGGGSTEFVLGDVSERVMIETSVSVNVGCVRMTERHLVTDPPTRMQIAAVEADIAAAFDEAACTIDFSKAKTVVGVAGTVTTVSAMALGLDAYVPETIHGSTLSLGQIEELTGVLLEMTRAERAALPFMHEGRVDVIGGGALVLRELARRTNPVSIQVSEYDILDGIVYRLAGTGS</sequence>
<dbReference type="CDD" id="cd24119">
    <property type="entry name" value="ASKHA_NBD_MtPPX2-like"/>
    <property type="match status" value="1"/>
</dbReference>
<dbReference type="InterPro" id="IPR043129">
    <property type="entry name" value="ATPase_NBD"/>
</dbReference>
<dbReference type="InterPro" id="IPR050273">
    <property type="entry name" value="GppA/Ppx_hydrolase"/>
</dbReference>
<proteinExistence type="predicted"/>
<dbReference type="InterPro" id="IPR007511">
    <property type="entry name" value="DUF501"/>
</dbReference>
<evidence type="ECO:0000313" key="2">
    <source>
        <dbReference type="EMBL" id="CAB4660499.1"/>
    </source>
</evidence>
<dbReference type="InterPro" id="IPR003695">
    <property type="entry name" value="Ppx_GppA_N"/>
</dbReference>
<protein>
    <submittedName>
        <fullName evidence="2">Unannotated protein</fullName>
    </submittedName>
</protein>
<gene>
    <name evidence="2" type="ORF">UFOPK2282_00507</name>
</gene>
<organism evidence="2">
    <name type="scientific">freshwater metagenome</name>
    <dbReference type="NCBI Taxonomy" id="449393"/>
    <lineage>
        <taxon>unclassified sequences</taxon>
        <taxon>metagenomes</taxon>
        <taxon>ecological metagenomes</taxon>
    </lineage>
</organism>
<evidence type="ECO:0000259" key="1">
    <source>
        <dbReference type="Pfam" id="PF02541"/>
    </source>
</evidence>
<dbReference type="GO" id="GO:0016462">
    <property type="term" value="F:pyrophosphatase activity"/>
    <property type="evidence" value="ECO:0007669"/>
    <property type="project" value="TreeGrafter"/>
</dbReference>
<dbReference type="PANTHER" id="PTHR30005:SF13">
    <property type="entry name" value="EXOPOLYPHOSPHATASE 2"/>
    <property type="match status" value="1"/>
</dbReference>
<reference evidence="2" key="1">
    <citation type="submission" date="2020-05" db="EMBL/GenBank/DDBJ databases">
        <authorList>
            <person name="Chiriac C."/>
            <person name="Salcher M."/>
            <person name="Ghai R."/>
            <person name="Kavagutti S V."/>
        </authorList>
    </citation>
    <scope>NUCLEOTIDE SEQUENCE</scope>
</reference>